<evidence type="ECO:0000313" key="2">
    <source>
        <dbReference type="Proteomes" id="UP001056120"/>
    </source>
</evidence>
<reference evidence="2" key="1">
    <citation type="journal article" date="2022" name="Mol. Ecol. Resour.">
        <title>The genomes of chicory, endive, great burdock and yacon provide insights into Asteraceae palaeo-polyploidization history and plant inulin production.</title>
        <authorList>
            <person name="Fan W."/>
            <person name="Wang S."/>
            <person name="Wang H."/>
            <person name="Wang A."/>
            <person name="Jiang F."/>
            <person name="Liu H."/>
            <person name="Zhao H."/>
            <person name="Xu D."/>
            <person name="Zhang Y."/>
        </authorList>
    </citation>
    <scope>NUCLEOTIDE SEQUENCE [LARGE SCALE GENOMIC DNA]</scope>
    <source>
        <strain evidence="2">cv. Yunnan</strain>
    </source>
</reference>
<dbReference type="EMBL" id="CM042020">
    <property type="protein sequence ID" value="KAI3821627.1"/>
    <property type="molecule type" value="Genomic_DNA"/>
</dbReference>
<organism evidence="1 2">
    <name type="scientific">Smallanthus sonchifolius</name>
    <dbReference type="NCBI Taxonomy" id="185202"/>
    <lineage>
        <taxon>Eukaryota</taxon>
        <taxon>Viridiplantae</taxon>
        <taxon>Streptophyta</taxon>
        <taxon>Embryophyta</taxon>
        <taxon>Tracheophyta</taxon>
        <taxon>Spermatophyta</taxon>
        <taxon>Magnoliopsida</taxon>
        <taxon>eudicotyledons</taxon>
        <taxon>Gunneridae</taxon>
        <taxon>Pentapetalae</taxon>
        <taxon>asterids</taxon>
        <taxon>campanulids</taxon>
        <taxon>Asterales</taxon>
        <taxon>Asteraceae</taxon>
        <taxon>Asteroideae</taxon>
        <taxon>Heliantheae alliance</taxon>
        <taxon>Millerieae</taxon>
        <taxon>Smallanthus</taxon>
    </lineage>
</organism>
<gene>
    <name evidence="1" type="ORF">L1987_09196</name>
</gene>
<accession>A0ACB9JNA2</accession>
<proteinExistence type="predicted"/>
<protein>
    <submittedName>
        <fullName evidence="1">Uncharacterized protein</fullName>
    </submittedName>
</protein>
<evidence type="ECO:0000313" key="1">
    <source>
        <dbReference type="EMBL" id="KAI3821627.1"/>
    </source>
</evidence>
<dbReference type="Proteomes" id="UP001056120">
    <property type="component" value="Linkage Group LG03"/>
</dbReference>
<name>A0ACB9JNA2_9ASTR</name>
<reference evidence="1 2" key="2">
    <citation type="journal article" date="2022" name="Mol. Ecol. Resour.">
        <title>The genomes of chicory, endive, great burdock and yacon provide insights into Asteraceae paleo-polyploidization history and plant inulin production.</title>
        <authorList>
            <person name="Fan W."/>
            <person name="Wang S."/>
            <person name="Wang H."/>
            <person name="Wang A."/>
            <person name="Jiang F."/>
            <person name="Liu H."/>
            <person name="Zhao H."/>
            <person name="Xu D."/>
            <person name="Zhang Y."/>
        </authorList>
    </citation>
    <scope>NUCLEOTIDE SEQUENCE [LARGE SCALE GENOMIC DNA]</scope>
    <source>
        <strain evidence="2">cv. Yunnan</strain>
        <tissue evidence="1">Leaves</tissue>
    </source>
</reference>
<comment type="caution">
    <text evidence="1">The sequence shown here is derived from an EMBL/GenBank/DDBJ whole genome shotgun (WGS) entry which is preliminary data.</text>
</comment>
<keyword evidence="2" id="KW-1185">Reference proteome</keyword>
<sequence>MTIEAFLWRMFPFSLAEKFYDGVCLATKSMLDTTSGGNMMTSKTPKECMDLFENLVMSNYQGGHDTIDFPMGRAEEEDGFVGNPNHQNIDFGNSYNSDWRNHPGFSWRNGNHQGEKRLTLEEMTQQSLLLTQSMERDEARHQENQMKFQKHITMIQGQGARLLNMKRNIGELAKQLQVRQAGGLPTRTESNPMSHVKAVTTRSGRGRATKTSGVADDEPVDEEIEMESAPGKVHQARRSPASTT</sequence>